<feature type="region of interest" description="Disordered" evidence="1">
    <location>
        <begin position="1"/>
        <end position="42"/>
    </location>
</feature>
<organism evidence="2 3">
    <name type="scientific">Plakobranchus ocellatus</name>
    <dbReference type="NCBI Taxonomy" id="259542"/>
    <lineage>
        <taxon>Eukaryota</taxon>
        <taxon>Metazoa</taxon>
        <taxon>Spiralia</taxon>
        <taxon>Lophotrochozoa</taxon>
        <taxon>Mollusca</taxon>
        <taxon>Gastropoda</taxon>
        <taxon>Heterobranchia</taxon>
        <taxon>Euthyneura</taxon>
        <taxon>Panpulmonata</taxon>
        <taxon>Sacoglossa</taxon>
        <taxon>Placobranchoidea</taxon>
        <taxon>Plakobranchidae</taxon>
        <taxon>Plakobranchus</taxon>
    </lineage>
</organism>
<gene>
    <name evidence="2" type="ORF">PoB_007491200</name>
</gene>
<comment type="caution">
    <text evidence="2">The sequence shown here is derived from an EMBL/GenBank/DDBJ whole genome shotgun (WGS) entry which is preliminary data.</text>
</comment>
<keyword evidence="2" id="KW-0378">Hydrolase</keyword>
<reference evidence="2 3" key="1">
    <citation type="journal article" date="2021" name="Elife">
        <title>Chloroplast acquisition without the gene transfer in kleptoplastic sea slugs, Plakobranchus ocellatus.</title>
        <authorList>
            <person name="Maeda T."/>
            <person name="Takahashi S."/>
            <person name="Yoshida T."/>
            <person name="Shimamura S."/>
            <person name="Takaki Y."/>
            <person name="Nagai Y."/>
            <person name="Toyoda A."/>
            <person name="Suzuki Y."/>
            <person name="Arimoto A."/>
            <person name="Ishii H."/>
            <person name="Satoh N."/>
            <person name="Nishiyama T."/>
            <person name="Hasebe M."/>
            <person name="Maruyama T."/>
            <person name="Minagawa J."/>
            <person name="Obokata J."/>
            <person name="Shigenobu S."/>
        </authorList>
    </citation>
    <scope>NUCLEOTIDE SEQUENCE [LARGE SCALE GENOMIC DNA]</scope>
</reference>
<protein>
    <submittedName>
        <fullName evidence="2">Endonuclease-reverse transcriptase</fullName>
    </submittedName>
</protein>
<dbReference type="EMBL" id="BLXT01008389">
    <property type="protein sequence ID" value="GFO48407.1"/>
    <property type="molecule type" value="Genomic_DNA"/>
</dbReference>
<dbReference type="PANTHER" id="PTHR47027">
    <property type="entry name" value="REVERSE TRANSCRIPTASE DOMAIN-CONTAINING PROTEIN"/>
    <property type="match status" value="1"/>
</dbReference>
<keyword evidence="2" id="KW-0255">Endonuclease</keyword>
<evidence type="ECO:0000256" key="1">
    <source>
        <dbReference type="SAM" id="MobiDB-lite"/>
    </source>
</evidence>
<evidence type="ECO:0000313" key="2">
    <source>
        <dbReference type="EMBL" id="GFO48407.1"/>
    </source>
</evidence>
<keyword evidence="2" id="KW-0540">Nuclease</keyword>
<name>A0AAV4DVT6_9GAST</name>
<keyword evidence="3" id="KW-1185">Reference proteome</keyword>
<dbReference type="AlphaFoldDB" id="A0AAV4DVT6"/>
<evidence type="ECO:0000313" key="3">
    <source>
        <dbReference type="Proteomes" id="UP000735302"/>
    </source>
</evidence>
<dbReference type="Proteomes" id="UP000735302">
    <property type="component" value="Unassembled WGS sequence"/>
</dbReference>
<dbReference type="GO" id="GO:0004519">
    <property type="term" value="F:endonuclease activity"/>
    <property type="evidence" value="ECO:0007669"/>
    <property type="project" value="UniProtKB-KW"/>
</dbReference>
<accession>A0AAV4DVT6</accession>
<proteinExistence type="predicted"/>
<dbReference type="PANTHER" id="PTHR47027:SF8">
    <property type="entry name" value="RIBONUCLEASE H"/>
    <property type="match status" value="1"/>
</dbReference>
<sequence length="293" mass="33640">MSLTTVPGPSRGRGALKSRLPPPIHKLGKHTPVDEDEPPDVPVQAFGFDTDGEQTSLSSGFETTFDSADAEDAAKFLRKIFSIVQPGCHANKRMGEMEGGFFSHCPSLLEELNQAGVSKSLKLNAKKTKYLYIGKNHQPISFEEENIEKVNTFKYLGSLKTDSGDNSNDINARIGMAKKRMQDLVNIWKDKTITLQLKIKIMKTLVWTVMTYGWTIKKKQEKKINSTEMWFYRRLLRISWRERRTDQSILEELNEERKLLNYIKKRKLTFFGHTCRSKCTLMKNILQGRMEGK</sequence>